<evidence type="ECO:0000313" key="1">
    <source>
        <dbReference type="EMBL" id="HHS48887.1"/>
    </source>
</evidence>
<name>A0A7C6E8A4_DESAE</name>
<dbReference type="Proteomes" id="UP000886400">
    <property type="component" value="Unassembled WGS sequence"/>
</dbReference>
<comment type="caution">
    <text evidence="1">The sequence shown here is derived from an EMBL/GenBank/DDBJ whole genome shotgun (WGS) entry which is preliminary data.</text>
</comment>
<gene>
    <name evidence="1" type="ORF">ENM99_03385</name>
</gene>
<reference evidence="1" key="1">
    <citation type="journal article" date="2020" name="mSystems">
        <title>Genome- and Community-Level Interaction Insights into Carbon Utilization and Element Cycling Functions of Hydrothermarchaeota in Hydrothermal Sediment.</title>
        <authorList>
            <person name="Zhou Z."/>
            <person name="Liu Y."/>
            <person name="Xu W."/>
            <person name="Pan J."/>
            <person name="Luo Z.H."/>
            <person name="Li M."/>
        </authorList>
    </citation>
    <scope>NUCLEOTIDE SEQUENCE [LARGE SCALE GENOMIC DNA]</scope>
    <source>
        <strain evidence="1">SpSt-1135</strain>
    </source>
</reference>
<protein>
    <submittedName>
        <fullName evidence="1">Uncharacterized protein</fullName>
    </submittedName>
</protein>
<proteinExistence type="predicted"/>
<organism evidence="1">
    <name type="scientific">Desulfurella acetivorans</name>
    <dbReference type="NCBI Taxonomy" id="33002"/>
    <lineage>
        <taxon>Bacteria</taxon>
        <taxon>Pseudomonadati</taxon>
        <taxon>Campylobacterota</taxon>
        <taxon>Desulfurellia</taxon>
        <taxon>Desulfurellales</taxon>
        <taxon>Desulfurellaceae</taxon>
        <taxon>Desulfurella</taxon>
    </lineage>
</organism>
<accession>A0A7C6E8A4</accession>
<sequence length="1082" mass="121313">MKKKLLIAFIVLTSLFIFALAGYFSLPFFLKSQYFLHLVENKAHVKIEKIENYKISQTLNSIKINISNLELKSNRFHSDAKNVSYTLKLGELLSKKPTFGNLKIQNLDITIYPSKTPTKTKTLIKPLPLSIDIAKLNASYENYKINGALIVILDLTTKNNNFSFNGSLNNSPIELSGDINPTNLHINLNVEKFSPKGFPAYLKAISNASAKLNLTLKNNLELLDGKIKISNINYNGLEIKNPSATYLHNELYLNAPSVVYKEKVVGKNANLKLNTKNYSATLLFSQINVAKLSIKKPTINFKYNKNNNNFSLKGFGDGFLTEAKGTLDTKNFENTTLDGFFETPYIDYSNIKPLISKNLQEYIYSFEVKAKKITFNGKIKDKEDIIKTGELVAQNAKFAVEKGTFPFVVTFANINITPKTITIDGTGFNDKVNLISSKIVIARKKGYPANMHLVLNGESTKNTEDFLYKALLSHDDAKYIDYAKDIRGPFSATIDIEDYYWRPKPHFDFNVNIDSRLNLVDKKISKTPISLIGKFSIQRKNQTLKVSANNLKIKNDTSFVNITGFLKHSNTIFYNAKLSGKINPNDIKHISYLKIDEKYLPSSELTIKPSSIWGTLSKINFNADIEGKKLFKEQGFGVDEILAKGYFEKNLISLNPIKLDGTVSISGLYNIKAKAFNGDIALNNFRLSSIKNLLKLPIDEAILNGNVKLGLKDKKLQYIYSNNLVLTDLVYNNDLSIKSAHITFNKDYATITDAHALVLGNPVSFNGNLNLEPLIITLNATSQKFMIQKSQSKTKSYIGNIKFSIPNAQIHANAHIDELIIEGSKSLVFNDVETHLELAKERYLTIKSPKTQINIQMTKNTININATDSYIFAHYIQSKTKKPSITTLNATLQTPSTNEIDFKKLSGTLKFVSQNGNIKDFPDIYKILSLADVLGLITGQVDLRSGFYFDKMVGYFELKNGILKTTKPLTVKGTSNNLFINGDVNLTNYHIDSLFMITTFTLINRIISHIPIIGHILGGKEKSFTGLSFRVNGYLDGKMNIYPVPWESLGKGLLDIITRTITLPAYLLGVNGDHKQSSGEKK</sequence>
<dbReference type="EMBL" id="DRZX01000166">
    <property type="protein sequence ID" value="HHS48887.1"/>
    <property type="molecule type" value="Genomic_DNA"/>
</dbReference>
<dbReference type="AlphaFoldDB" id="A0A7C6E8A4"/>